<geneLocation type="plasmid" evidence="3">
    <name>ptb2</name>
</geneLocation>
<dbReference type="KEGG" id="tbc:A0O31_02575"/>
<keyword evidence="2" id="KW-0614">Plasmid</keyword>
<feature type="region of interest" description="Disordered" evidence="1">
    <location>
        <begin position="212"/>
        <end position="239"/>
    </location>
</feature>
<name>A0A1J0LYS5_THEBO</name>
<organism evidence="2 3">
    <name type="scientific">Thermus brockianus</name>
    <dbReference type="NCBI Taxonomy" id="56956"/>
    <lineage>
        <taxon>Bacteria</taxon>
        <taxon>Thermotogati</taxon>
        <taxon>Deinococcota</taxon>
        <taxon>Deinococci</taxon>
        <taxon>Thermales</taxon>
        <taxon>Thermaceae</taxon>
        <taxon>Thermus</taxon>
    </lineage>
</organism>
<proteinExistence type="predicted"/>
<dbReference type="AlphaFoldDB" id="A0A1J0LYS5"/>
<gene>
    <name evidence="2" type="ORF">A0O31_02575</name>
</gene>
<protein>
    <submittedName>
        <fullName evidence="2">Uncharacterized protein</fullName>
    </submittedName>
</protein>
<sequence length="239" mass="25304">MGYGAPHAAVPPRTRPVSPSRAPGFRRRLRGSKPPYASGYSPRLTGTPSPLLPQVRGPGREVPPLGRGTCHFPPSLRPGRLRGPFPLRGSGARGTPGTARTSRTPGGRLGAGRGSHPPRYRPSCRAPPVVPGQRGLQSPSAPWCLAAPSAPACSAHVMGLWVHPIPWVGLSPTFPRSALGVRPQDPFRVAQPSPPIPRGMWIAVEPEAVPPERRVECGASQDFPPAPRFPGVRHRSGSS</sequence>
<feature type="compositionally biased region" description="Low complexity" evidence="1">
    <location>
        <begin position="8"/>
        <end position="23"/>
    </location>
</feature>
<evidence type="ECO:0000256" key="1">
    <source>
        <dbReference type="SAM" id="MobiDB-lite"/>
    </source>
</evidence>
<reference evidence="3" key="1">
    <citation type="submission" date="2016-06" db="EMBL/GenBank/DDBJ databases">
        <title>Whole genome sequencing of Thermus brockianus strain GE-1.</title>
        <authorList>
            <person name="Schaefers C."/>
            <person name="Blank S."/>
            <person name="Wiebusch S."/>
            <person name="Elleuche S."/>
            <person name="Antranikian G."/>
        </authorList>
    </citation>
    <scope>NUCLEOTIDE SEQUENCE [LARGE SCALE GENOMIC DNA]</scope>
    <source>
        <strain evidence="3">GE-1</strain>
        <plasmid evidence="3">ptb2</plasmid>
    </source>
</reference>
<accession>A0A1J0LYS5</accession>
<feature type="compositionally biased region" description="Low complexity" evidence="1">
    <location>
        <begin position="72"/>
        <end position="90"/>
    </location>
</feature>
<dbReference type="Proteomes" id="UP000182993">
    <property type="component" value="Plasmid pTB2"/>
</dbReference>
<dbReference type="EMBL" id="CP016314">
    <property type="protein sequence ID" value="APD10591.1"/>
    <property type="molecule type" value="Genomic_DNA"/>
</dbReference>
<evidence type="ECO:0000313" key="2">
    <source>
        <dbReference type="EMBL" id="APD10591.1"/>
    </source>
</evidence>
<feature type="region of interest" description="Disordered" evidence="1">
    <location>
        <begin position="1"/>
        <end position="122"/>
    </location>
</feature>
<evidence type="ECO:0000313" key="3">
    <source>
        <dbReference type="Proteomes" id="UP000182993"/>
    </source>
</evidence>